<dbReference type="SMART" id="SM00342">
    <property type="entry name" value="HTH_ARAC"/>
    <property type="match status" value="1"/>
</dbReference>
<reference evidence="5 6" key="1">
    <citation type="journal article" date="2019" name="Int. J. Syst. Evol. Microbiol.">
        <title>The Global Catalogue of Microorganisms (GCM) 10K type strain sequencing project: providing services to taxonomists for standard genome sequencing and annotation.</title>
        <authorList>
            <consortium name="The Broad Institute Genomics Platform"/>
            <consortium name="The Broad Institute Genome Sequencing Center for Infectious Disease"/>
            <person name="Wu L."/>
            <person name="Ma J."/>
        </authorList>
    </citation>
    <scope>NUCLEOTIDE SEQUENCE [LARGE SCALE GENOMIC DNA]</scope>
    <source>
        <strain evidence="5 6">JCM 15503</strain>
    </source>
</reference>
<sequence length="293" mass="31700">MDMQTQDTPQTWQVDGPLGTWIGADWRPPALAVQVEKLWAFDGVLNHARERVFPDGSIELIVQLGPCHRSTEGDEHRDGFPRLCFNGQRLRAEVVEAPAARVQVVGLRLTPLGAQALLRGAHTEALDRTVDLELALGAAARALGDALADAPHPAAQLQAAARWLQRELRDAAPPDASVAWVCQRLRETGGQAGIRALCEQAGLSTTRLPARFRALTGLTPKQYARVMRLQAVLALLARDAASPLSELALDAGYADQPHFNAEFKAMAGLTPGDYLRAQRYPNTVSLAEPAPAH</sequence>
<dbReference type="Gene3D" id="1.10.10.60">
    <property type="entry name" value="Homeodomain-like"/>
    <property type="match status" value="1"/>
</dbReference>
<evidence type="ECO:0000256" key="1">
    <source>
        <dbReference type="ARBA" id="ARBA00023015"/>
    </source>
</evidence>
<dbReference type="PROSITE" id="PS01124">
    <property type="entry name" value="HTH_ARAC_FAMILY_2"/>
    <property type="match status" value="1"/>
</dbReference>
<dbReference type="InterPro" id="IPR009057">
    <property type="entry name" value="Homeodomain-like_sf"/>
</dbReference>
<dbReference type="InterPro" id="IPR018060">
    <property type="entry name" value="HTH_AraC"/>
</dbReference>
<evidence type="ECO:0000256" key="3">
    <source>
        <dbReference type="ARBA" id="ARBA00023163"/>
    </source>
</evidence>
<dbReference type="EMBL" id="BAAAEW010000022">
    <property type="protein sequence ID" value="GAA0755481.1"/>
    <property type="molecule type" value="Genomic_DNA"/>
</dbReference>
<dbReference type="PANTHER" id="PTHR46796">
    <property type="entry name" value="HTH-TYPE TRANSCRIPTIONAL ACTIVATOR RHAS-RELATED"/>
    <property type="match status" value="1"/>
</dbReference>
<dbReference type="Pfam" id="PF12833">
    <property type="entry name" value="HTH_18"/>
    <property type="match status" value="1"/>
</dbReference>
<evidence type="ECO:0000313" key="6">
    <source>
        <dbReference type="Proteomes" id="UP001500279"/>
    </source>
</evidence>
<keyword evidence="6" id="KW-1185">Reference proteome</keyword>
<protein>
    <recommendedName>
        <fullName evidence="4">HTH araC/xylS-type domain-containing protein</fullName>
    </recommendedName>
</protein>
<keyword evidence="3" id="KW-0804">Transcription</keyword>
<comment type="caution">
    <text evidence="5">The sequence shown here is derived from an EMBL/GenBank/DDBJ whole genome shotgun (WGS) entry which is preliminary data.</text>
</comment>
<keyword evidence="2" id="KW-0238">DNA-binding</keyword>
<accession>A0ABN1K5Q2</accession>
<dbReference type="PROSITE" id="PS00041">
    <property type="entry name" value="HTH_ARAC_FAMILY_1"/>
    <property type="match status" value="1"/>
</dbReference>
<organism evidence="5 6">
    <name type="scientific">Ideonella azotifigens</name>
    <dbReference type="NCBI Taxonomy" id="513160"/>
    <lineage>
        <taxon>Bacteria</taxon>
        <taxon>Pseudomonadati</taxon>
        <taxon>Pseudomonadota</taxon>
        <taxon>Betaproteobacteria</taxon>
        <taxon>Burkholderiales</taxon>
        <taxon>Sphaerotilaceae</taxon>
        <taxon>Ideonella</taxon>
    </lineage>
</organism>
<evidence type="ECO:0000313" key="5">
    <source>
        <dbReference type="EMBL" id="GAA0755481.1"/>
    </source>
</evidence>
<evidence type="ECO:0000256" key="2">
    <source>
        <dbReference type="ARBA" id="ARBA00023125"/>
    </source>
</evidence>
<dbReference type="InterPro" id="IPR018062">
    <property type="entry name" value="HTH_AraC-typ_CS"/>
</dbReference>
<dbReference type="Pfam" id="PF20240">
    <property type="entry name" value="DUF6597"/>
    <property type="match status" value="1"/>
</dbReference>
<evidence type="ECO:0000259" key="4">
    <source>
        <dbReference type="PROSITE" id="PS01124"/>
    </source>
</evidence>
<gene>
    <name evidence="5" type="ORF">GCM10009107_33000</name>
</gene>
<dbReference type="SUPFAM" id="SSF46689">
    <property type="entry name" value="Homeodomain-like"/>
    <property type="match status" value="1"/>
</dbReference>
<dbReference type="Proteomes" id="UP001500279">
    <property type="component" value="Unassembled WGS sequence"/>
</dbReference>
<dbReference type="InterPro" id="IPR046532">
    <property type="entry name" value="DUF6597"/>
</dbReference>
<feature type="domain" description="HTH araC/xylS-type" evidence="4">
    <location>
        <begin position="175"/>
        <end position="277"/>
    </location>
</feature>
<proteinExistence type="predicted"/>
<dbReference type="InterPro" id="IPR050204">
    <property type="entry name" value="AraC_XylS_family_regulators"/>
</dbReference>
<name>A0ABN1K5Q2_9BURK</name>
<keyword evidence="1" id="KW-0805">Transcription regulation</keyword>